<reference evidence="3" key="1">
    <citation type="submission" date="2022-11" db="UniProtKB">
        <authorList>
            <consortium name="EnsemblMetazoa"/>
        </authorList>
    </citation>
    <scope>IDENTIFICATION</scope>
</reference>
<name>A0A913YS87_EXADI</name>
<keyword evidence="1" id="KW-0732">Signal</keyword>
<dbReference type="PANTHER" id="PTHR33776:SF4">
    <property type="entry name" value="ENDONUCLEASE_EXONUCLEASE_PHOSPHATASE DOMAIN-CONTAINING PROTEIN"/>
    <property type="match status" value="1"/>
</dbReference>
<dbReference type="GeneID" id="114576263"/>
<dbReference type="RefSeq" id="XP_028518360.1">
    <property type="nucleotide sequence ID" value="XM_028662559.1"/>
</dbReference>
<dbReference type="Gene3D" id="3.60.10.10">
    <property type="entry name" value="Endonuclease/exonuclease/phosphatase"/>
    <property type="match status" value="1"/>
</dbReference>
<feature type="chain" id="PRO_5038081766" description="Endonuclease/exonuclease/phosphatase domain-containing protein" evidence="1">
    <location>
        <begin position="30"/>
        <end position="378"/>
    </location>
</feature>
<dbReference type="GO" id="GO:0003824">
    <property type="term" value="F:catalytic activity"/>
    <property type="evidence" value="ECO:0007669"/>
    <property type="project" value="InterPro"/>
</dbReference>
<dbReference type="PANTHER" id="PTHR33776">
    <property type="entry name" value="ENDO/EXONUCLEASE/PHOSPHATASE DOMAIN-CONTAINING PROTEIN"/>
    <property type="match status" value="1"/>
</dbReference>
<dbReference type="OrthoDB" id="5989916at2759"/>
<accession>A0A913YS87</accession>
<feature type="signal peptide" evidence="1">
    <location>
        <begin position="1"/>
        <end position="29"/>
    </location>
</feature>
<evidence type="ECO:0000313" key="3">
    <source>
        <dbReference type="EnsemblMetazoa" id="XP_028518360.1"/>
    </source>
</evidence>
<dbReference type="InterPro" id="IPR036691">
    <property type="entry name" value="Endo/exonu/phosph_ase_sf"/>
</dbReference>
<dbReference type="Pfam" id="PF03372">
    <property type="entry name" value="Exo_endo_phos"/>
    <property type="match status" value="1"/>
</dbReference>
<sequence length="378" mass="43132">MAGGRISSFSANLCLVLCIYLSLDTVTTTYRLNNTLVVDRDLYFVSQLNEKVHIPSFTSLRVQQPKTNIYNLPRRRLFINLLHNVSFALLLLAGGIELNPGFQTLKDIKNIRGLKIGHLNIRSLRNKVDSPRIENLDTTFDVLAISETWLDSTIVDVEISLPDFTCVRWDRTGDKSGGGVAIYIKESLPYRIRDDLNRTDYEYVWIELLRNKCKPTLICCAYRAPDVNAKDFISSLSNSMSSIDLDKSDVVLLGDLNVNLLKNSKGCKKDKQELLKFSRTYDFKQLIKEPTRITDTSRSLIDLIFVNNEHRITKSGIVPLTISDHSLIFCIIKAGVLKANPRTFEYRSYKNFDANKFKKDLSDVPWHIVNNENDINDA</sequence>
<feature type="domain" description="Endonuclease/exonuclease/phosphatase" evidence="2">
    <location>
        <begin position="120"/>
        <end position="325"/>
    </location>
</feature>
<dbReference type="SUPFAM" id="SSF56219">
    <property type="entry name" value="DNase I-like"/>
    <property type="match status" value="1"/>
</dbReference>
<dbReference type="AlphaFoldDB" id="A0A913YS87"/>
<dbReference type="InterPro" id="IPR005135">
    <property type="entry name" value="Endo/exonuclease/phosphatase"/>
</dbReference>
<proteinExistence type="predicted"/>
<evidence type="ECO:0000259" key="2">
    <source>
        <dbReference type="Pfam" id="PF03372"/>
    </source>
</evidence>
<keyword evidence="4" id="KW-1185">Reference proteome</keyword>
<organism evidence="3 4">
    <name type="scientific">Exaiptasia diaphana</name>
    <name type="common">Tropical sea anemone</name>
    <name type="synonym">Aiptasia pulchella</name>
    <dbReference type="NCBI Taxonomy" id="2652724"/>
    <lineage>
        <taxon>Eukaryota</taxon>
        <taxon>Metazoa</taxon>
        <taxon>Cnidaria</taxon>
        <taxon>Anthozoa</taxon>
        <taxon>Hexacorallia</taxon>
        <taxon>Actiniaria</taxon>
        <taxon>Aiptasiidae</taxon>
        <taxon>Exaiptasia</taxon>
    </lineage>
</organism>
<evidence type="ECO:0000256" key="1">
    <source>
        <dbReference type="SAM" id="SignalP"/>
    </source>
</evidence>
<dbReference type="KEGG" id="epa:114576263"/>
<dbReference type="OMA" id="KGWELAN"/>
<dbReference type="EnsemblMetazoa" id="XM_028662559.1">
    <property type="protein sequence ID" value="XP_028518360.1"/>
    <property type="gene ID" value="LOC114576263"/>
</dbReference>
<evidence type="ECO:0000313" key="4">
    <source>
        <dbReference type="Proteomes" id="UP000887567"/>
    </source>
</evidence>
<dbReference type="Proteomes" id="UP000887567">
    <property type="component" value="Unplaced"/>
</dbReference>
<protein>
    <recommendedName>
        <fullName evidence="2">Endonuclease/exonuclease/phosphatase domain-containing protein</fullName>
    </recommendedName>
</protein>